<sequence length="279" mass="32781">MERGVRRWIVDISKWNPSPHDFSFALSLLPQHDHSSITRFVRMEDKKRALVSRLLQYAMVQEVLLIPYDEVVIKRTLEGKPYLECAKAYSEFPNFNFNVSHHGDYVAIASEPVCIVGVDIVCCVKPPNETISEFIQNFASYFSHLEWNKIINSGTSDEVLVEFYRYWCLKEAYVKATGSGLVNGLDRVEFHHTNWRNIFVKIDGEPITEWRFWIFELQERHWVSVARGHPKAAAESYKRTIRRLEFDEEEYREGLYLPNVSFVDKTVEQLILLLERKSK</sequence>
<dbReference type="InterPro" id="IPR008278">
    <property type="entry name" value="4-PPantetheinyl_Trfase_dom"/>
</dbReference>
<dbReference type="EMBL" id="KK914270">
    <property type="protein sequence ID" value="KDP43394.1"/>
    <property type="molecule type" value="Genomic_DNA"/>
</dbReference>
<evidence type="ECO:0000256" key="2">
    <source>
        <dbReference type="ARBA" id="ARBA00022679"/>
    </source>
</evidence>
<dbReference type="AlphaFoldDB" id="A0A067LGT3"/>
<dbReference type="GO" id="GO:0008897">
    <property type="term" value="F:holo-[acyl-carrier-protein] synthase activity"/>
    <property type="evidence" value="ECO:0007669"/>
    <property type="project" value="UniProtKB-EC"/>
</dbReference>
<dbReference type="GO" id="GO:0019878">
    <property type="term" value="P:lysine biosynthetic process via aminoadipic acid"/>
    <property type="evidence" value="ECO:0007669"/>
    <property type="project" value="TreeGrafter"/>
</dbReference>
<gene>
    <name evidence="5" type="ORF">JCGZ_26494</name>
</gene>
<organism evidence="5 6">
    <name type="scientific">Jatropha curcas</name>
    <name type="common">Barbados nut</name>
    <dbReference type="NCBI Taxonomy" id="180498"/>
    <lineage>
        <taxon>Eukaryota</taxon>
        <taxon>Viridiplantae</taxon>
        <taxon>Streptophyta</taxon>
        <taxon>Embryophyta</taxon>
        <taxon>Tracheophyta</taxon>
        <taxon>Spermatophyta</taxon>
        <taxon>Magnoliopsida</taxon>
        <taxon>eudicotyledons</taxon>
        <taxon>Gunneridae</taxon>
        <taxon>Pentapetalae</taxon>
        <taxon>rosids</taxon>
        <taxon>fabids</taxon>
        <taxon>Malpighiales</taxon>
        <taxon>Euphorbiaceae</taxon>
        <taxon>Crotonoideae</taxon>
        <taxon>Jatropheae</taxon>
        <taxon>Jatropha</taxon>
    </lineage>
</organism>
<name>A0A067LGT3_JATCU</name>
<dbReference type="GO" id="GO:0000287">
    <property type="term" value="F:magnesium ion binding"/>
    <property type="evidence" value="ECO:0007669"/>
    <property type="project" value="InterPro"/>
</dbReference>
<evidence type="ECO:0000313" key="6">
    <source>
        <dbReference type="Proteomes" id="UP000027138"/>
    </source>
</evidence>
<dbReference type="InterPro" id="IPR055066">
    <property type="entry name" value="AASDHPPT_N"/>
</dbReference>
<protein>
    <recommendedName>
        <fullName evidence="1">holo-[acyl-carrier-protein] synthase</fullName>
        <ecNumber evidence="1">2.7.8.7</ecNumber>
    </recommendedName>
</protein>
<dbReference type="KEGG" id="jcu:105628885"/>
<dbReference type="FunFam" id="3.90.470.20:FF:000013">
    <property type="entry name" value="L-aminoadipate-semialdehyde dehydrogenase-phosphopantetheinyl transferase"/>
    <property type="match status" value="1"/>
</dbReference>
<dbReference type="FunFam" id="3.90.470.20:FF:000003">
    <property type="entry name" value="L-aminoadipate-semialdehyde dehydrogenase-phosphopantetheinyl transferase"/>
    <property type="match status" value="1"/>
</dbReference>
<evidence type="ECO:0000256" key="1">
    <source>
        <dbReference type="ARBA" id="ARBA00013172"/>
    </source>
</evidence>
<dbReference type="SUPFAM" id="SSF56214">
    <property type="entry name" value="4'-phosphopantetheinyl transferase"/>
    <property type="match status" value="2"/>
</dbReference>
<evidence type="ECO:0000259" key="4">
    <source>
        <dbReference type="Pfam" id="PF22624"/>
    </source>
</evidence>
<evidence type="ECO:0000313" key="5">
    <source>
        <dbReference type="EMBL" id="KDP43394.1"/>
    </source>
</evidence>
<keyword evidence="2" id="KW-0808">Transferase</keyword>
<dbReference type="Gene3D" id="3.90.470.20">
    <property type="entry name" value="4'-phosphopantetheinyl transferase domain"/>
    <property type="match status" value="2"/>
</dbReference>
<proteinExistence type="predicted"/>
<dbReference type="STRING" id="180498.A0A067LGT3"/>
<dbReference type="Pfam" id="PF22624">
    <property type="entry name" value="AASDHPPT_N"/>
    <property type="match status" value="1"/>
</dbReference>
<evidence type="ECO:0000259" key="3">
    <source>
        <dbReference type="Pfam" id="PF01648"/>
    </source>
</evidence>
<accession>A0A067LGT3</accession>
<dbReference type="GO" id="GO:0005829">
    <property type="term" value="C:cytosol"/>
    <property type="evidence" value="ECO:0007669"/>
    <property type="project" value="TreeGrafter"/>
</dbReference>
<dbReference type="InterPro" id="IPR050559">
    <property type="entry name" value="P-Pant_transferase_sf"/>
</dbReference>
<dbReference type="PANTHER" id="PTHR12215">
    <property type="entry name" value="PHOSPHOPANTETHEINE TRANSFERASE"/>
    <property type="match status" value="1"/>
</dbReference>
<dbReference type="Proteomes" id="UP000027138">
    <property type="component" value="Unassembled WGS sequence"/>
</dbReference>
<dbReference type="EC" id="2.7.8.7" evidence="1"/>
<dbReference type="Pfam" id="PF01648">
    <property type="entry name" value="ACPS"/>
    <property type="match status" value="1"/>
</dbReference>
<reference evidence="5 6" key="1">
    <citation type="journal article" date="2014" name="PLoS ONE">
        <title>Global Analysis of Gene Expression Profiles in Physic Nut (Jatropha curcas L.) Seedlings Exposed to Salt Stress.</title>
        <authorList>
            <person name="Zhang L."/>
            <person name="Zhang C."/>
            <person name="Wu P."/>
            <person name="Chen Y."/>
            <person name="Li M."/>
            <person name="Jiang H."/>
            <person name="Wu G."/>
        </authorList>
    </citation>
    <scope>NUCLEOTIDE SEQUENCE [LARGE SCALE GENOMIC DNA]</scope>
    <source>
        <strain evidence="6">cv. GZQX0401</strain>
        <tissue evidence="5">Young leaves</tissue>
    </source>
</reference>
<keyword evidence="6" id="KW-1185">Reference proteome</keyword>
<dbReference type="InterPro" id="IPR037143">
    <property type="entry name" value="4-PPantetheinyl_Trfase_dom_sf"/>
</dbReference>
<dbReference type="PANTHER" id="PTHR12215:SF10">
    <property type="entry name" value="L-AMINOADIPATE-SEMIALDEHYDE DEHYDROGENASE-PHOSPHOPANTETHEINYL TRANSFERASE"/>
    <property type="match status" value="1"/>
</dbReference>
<feature type="domain" description="4'-phosphopantetheinyl transferase" evidence="3">
    <location>
        <begin position="116"/>
        <end position="225"/>
    </location>
</feature>
<feature type="domain" description="4'-phosphopantetheinyl transferase N-terminal" evidence="4">
    <location>
        <begin position="13"/>
        <end position="112"/>
    </location>
</feature>
<dbReference type="OrthoDB" id="26719at2759"/>